<evidence type="ECO:0000256" key="12">
    <source>
        <dbReference type="ARBA" id="ARBA00023303"/>
    </source>
</evidence>
<evidence type="ECO:0000256" key="7">
    <source>
        <dbReference type="ARBA" id="ARBA00023053"/>
    </source>
</evidence>
<evidence type="ECO:0000256" key="9">
    <source>
        <dbReference type="ARBA" id="ARBA00023136"/>
    </source>
</evidence>
<organism evidence="15 16">
    <name type="scientific">Steinernema carpocapsae</name>
    <name type="common">Entomopathogenic nematode</name>
    <dbReference type="NCBI Taxonomy" id="34508"/>
    <lineage>
        <taxon>Eukaryota</taxon>
        <taxon>Metazoa</taxon>
        <taxon>Ecdysozoa</taxon>
        <taxon>Nematoda</taxon>
        <taxon>Chromadorea</taxon>
        <taxon>Rhabditida</taxon>
        <taxon>Tylenchina</taxon>
        <taxon>Panagrolaimomorpha</taxon>
        <taxon>Strongyloidoidea</taxon>
        <taxon>Steinernematidae</taxon>
        <taxon>Steinernema</taxon>
    </lineage>
</organism>
<evidence type="ECO:0000256" key="5">
    <source>
        <dbReference type="ARBA" id="ARBA00022692"/>
    </source>
</evidence>
<dbReference type="EMBL" id="AZBU02000001">
    <property type="protein sequence ID" value="TMS39408.1"/>
    <property type="molecule type" value="Genomic_DNA"/>
</dbReference>
<keyword evidence="12 13" id="KW-0407">Ion channel</keyword>
<dbReference type="STRING" id="34508.A0A4U8V708"/>
<dbReference type="InterPro" id="IPR001873">
    <property type="entry name" value="ENaC"/>
</dbReference>
<evidence type="ECO:0000256" key="2">
    <source>
        <dbReference type="ARBA" id="ARBA00007193"/>
    </source>
</evidence>
<keyword evidence="7" id="KW-0915">Sodium</keyword>
<feature type="transmembrane region" description="Helical" evidence="14">
    <location>
        <begin position="90"/>
        <end position="109"/>
    </location>
</feature>
<keyword evidence="5 13" id="KW-0812">Transmembrane</keyword>
<keyword evidence="9 14" id="KW-0472">Membrane</keyword>
<proteinExistence type="inferred from homology"/>
<evidence type="ECO:0000256" key="1">
    <source>
        <dbReference type="ARBA" id="ARBA00004141"/>
    </source>
</evidence>
<accession>A0A4U8V708</accession>
<keyword evidence="6 14" id="KW-1133">Transmembrane helix</keyword>
<evidence type="ECO:0000256" key="4">
    <source>
        <dbReference type="ARBA" id="ARBA00022461"/>
    </source>
</evidence>
<keyword evidence="8 13" id="KW-0406">Ion transport</keyword>
<gene>
    <name evidence="15" type="ORF">L596_005936</name>
</gene>
<dbReference type="OrthoDB" id="6502088at2759"/>
<evidence type="ECO:0000256" key="13">
    <source>
        <dbReference type="RuleBase" id="RU000679"/>
    </source>
</evidence>
<dbReference type="AlphaFoldDB" id="A0A4U8V708"/>
<dbReference type="PANTHER" id="PTHR11690">
    <property type="entry name" value="AMILORIDE-SENSITIVE SODIUM CHANNEL-RELATED"/>
    <property type="match status" value="1"/>
</dbReference>
<name>A0A4U8V708_STECR</name>
<comment type="caution">
    <text evidence="15">The sequence shown here is derived from an EMBL/GenBank/DDBJ whole genome shotgun (WGS) entry which is preliminary data.</text>
</comment>
<comment type="subcellular location">
    <subcellularLocation>
        <location evidence="1">Membrane</location>
        <topology evidence="1">Multi-pass membrane protein</topology>
    </subcellularLocation>
</comment>
<protein>
    <submittedName>
        <fullName evidence="15">Uncharacterized protein</fullName>
    </submittedName>
</protein>
<reference evidence="15 16" key="2">
    <citation type="journal article" date="2019" name="G3 (Bethesda)">
        <title>Hybrid Assembly of the Genome of the Entomopathogenic Nematode Steinernema carpocapsae Identifies the X-Chromosome.</title>
        <authorList>
            <person name="Serra L."/>
            <person name="Macchietto M."/>
            <person name="Macias-Munoz A."/>
            <person name="McGill C.J."/>
            <person name="Rodriguez I.M."/>
            <person name="Rodriguez B."/>
            <person name="Murad R."/>
            <person name="Mortazavi A."/>
        </authorList>
    </citation>
    <scope>NUCLEOTIDE SEQUENCE [LARGE SCALE GENOMIC DNA]</scope>
    <source>
        <strain evidence="15 16">ALL</strain>
    </source>
</reference>
<evidence type="ECO:0000256" key="10">
    <source>
        <dbReference type="ARBA" id="ARBA00023180"/>
    </source>
</evidence>
<evidence type="ECO:0000256" key="11">
    <source>
        <dbReference type="ARBA" id="ARBA00023201"/>
    </source>
</evidence>
<comment type="similarity">
    <text evidence="2 13">Belongs to the amiloride-sensitive sodium channel (TC 1.A.6) family.</text>
</comment>
<dbReference type="GO" id="GO:0015280">
    <property type="term" value="F:ligand-gated sodium channel activity"/>
    <property type="evidence" value="ECO:0007669"/>
    <property type="project" value="TreeGrafter"/>
</dbReference>
<evidence type="ECO:0000256" key="3">
    <source>
        <dbReference type="ARBA" id="ARBA00022448"/>
    </source>
</evidence>
<dbReference type="Pfam" id="PF00858">
    <property type="entry name" value="ASC"/>
    <property type="match status" value="1"/>
</dbReference>
<keyword evidence="3 13" id="KW-0813">Transport</keyword>
<sequence length="246" mass="27989">MKSGHYSASEEEPEGERFENEYDGKFAMPVVLPGMAHAQLSSRRSQRSAMMTGSGQIDYNTLKPILVDFCARTSSHGIPFIGSPSFCGRYLWTAVTVVCLLGFLFQTYWTLSEYLEYRTIIEMQLKFEPAPFPAATVCNLNAFKYHELKQYEEISQGFALWEAAVNTRDQLLAKEILSRKKRQTLYQPVFVRCVCNSPDDQCVPQRNPLETNATVCMCFEDANKGDIWPCYPTSVWKEKVGQPTPT</sequence>
<keyword evidence="4 13" id="KW-0894">Sodium channel</keyword>
<keyword evidence="10" id="KW-0325">Glycoprotein</keyword>
<keyword evidence="16" id="KW-1185">Reference proteome</keyword>
<dbReference type="Proteomes" id="UP000298663">
    <property type="component" value="Unassembled WGS sequence"/>
</dbReference>
<evidence type="ECO:0000256" key="8">
    <source>
        <dbReference type="ARBA" id="ARBA00023065"/>
    </source>
</evidence>
<evidence type="ECO:0000313" key="16">
    <source>
        <dbReference type="Proteomes" id="UP000298663"/>
    </source>
</evidence>
<evidence type="ECO:0000313" key="15">
    <source>
        <dbReference type="EMBL" id="TMS39408.1"/>
    </source>
</evidence>
<dbReference type="PANTHER" id="PTHR11690:SF242">
    <property type="entry name" value="DEGENERIN UNC-8"/>
    <property type="match status" value="1"/>
</dbReference>
<dbReference type="GO" id="GO:0005886">
    <property type="term" value="C:plasma membrane"/>
    <property type="evidence" value="ECO:0007669"/>
    <property type="project" value="TreeGrafter"/>
</dbReference>
<reference evidence="15 16" key="1">
    <citation type="journal article" date="2015" name="Genome Biol.">
        <title>Comparative genomics of Steinernema reveals deeply conserved gene regulatory networks.</title>
        <authorList>
            <person name="Dillman A.R."/>
            <person name="Macchietto M."/>
            <person name="Porter C.F."/>
            <person name="Rogers A."/>
            <person name="Williams B."/>
            <person name="Antoshechkin I."/>
            <person name="Lee M.M."/>
            <person name="Goodwin Z."/>
            <person name="Lu X."/>
            <person name="Lewis E.E."/>
            <person name="Goodrich-Blair H."/>
            <person name="Stock S.P."/>
            <person name="Adams B.J."/>
            <person name="Sternberg P.W."/>
            <person name="Mortazavi A."/>
        </authorList>
    </citation>
    <scope>NUCLEOTIDE SEQUENCE [LARGE SCALE GENOMIC DNA]</scope>
    <source>
        <strain evidence="15 16">ALL</strain>
    </source>
</reference>
<evidence type="ECO:0000256" key="6">
    <source>
        <dbReference type="ARBA" id="ARBA00022989"/>
    </source>
</evidence>
<evidence type="ECO:0000256" key="14">
    <source>
        <dbReference type="SAM" id="Phobius"/>
    </source>
</evidence>
<keyword evidence="11 13" id="KW-0739">Sodium transport</keyword>